<dbReference type="RefSeq" id="WP_124764533.1">
    <property type="nucleotide sequence ID" value="NZ_JAFBDY010000007.1"/>
</dbReference>
<organism evidence="1 2">
    <name type="scientific">Lysinibacillus composti</name>
    <dbReference type="NCBI Taxonomy" id="720633"/>
    <lineage>
        <taxon>Bacteria</taxon>
        <taxon>Bacillati</taxon>
        <taxon>Bacillota</taxon>
        <taxon>Bacilli</taxon>
        <taxon>Bacillales</taxon>
        <taxon>Bacillaceae</taxon>
        <taxon>Lysinibacillus</taxon>
    </lineage>
</organism>
<sequence>MTKIQVKDMNMIEGHTIECNGNVCFCGERIFFTEEMLQNNIIIVDTSREMEIEEGIVTNQTIEILYANDLYSQQILLYHGPNLKDMFDSLLKKEIATQFTVNTIQNFMLNMVALSESNMTSVDLFDYYEAIEVKEIITSKINTIKQYLTN</sequence>
<accession>A0A3N9UEP1</accession>
<name>A0A3N9UEP1_9BACI</name>
<dbReference type="Proteomes" id="UP000274033">
    <property type="component" value="Unassembled WGS sequence"/>
</dbReference>
<evidence type="ECO:0000313" key="2">
    <source>
        <dbReference type="Proteomes" id="UP000274033"/>
    </source>
</evidence>
<proteinExistence type="predicted"/>
<reference evidence="1 2" key="1">
    <citation type="journal article" date="2013" name="J. Microbiol.">
        <title>Lysinibacillus chungkukjangi sp. nov., isolated from Chungkukjang, Korean fermented soybean food.</title>
        <authorList>
            <person name="Kim S.J."/>
            <person name="Jang Y.H."/>
            <person name="Hamada M."/>
            <person name="Ahn J.H."/>
            <person name="Weon H.Y."/>
            <person name="Suzuki K."/>
            <person name="Whang K.S."/>
            <person name="Kwon S.W."/>
        </authorList>
    </citation>
    <scope>NUCLEOTIDE SEQUENCE [LARGE SCALE GENOMIC DNA]</scope>
    <source>
        <strain evidence="1 2">MCCC 1A12701</strain>
    </source>
</reference>
<protein>
    <submittedName>
        <fullName evidence="1">Uncharacterized protein</fullName>
    </submittedName>
</protein>
<keyword evidence="2" id="KW-1185">Reference proteome</keyword>
<dbReference type="EMBL" id="RRCT01000008">
    <property type="protein sequence ID" value="RQW74690.1"/>
    <property type="molecule type" value="Genomic_DNA"/>
</dbReference>
<gene>
    <name evidence="1" type="ORF">EBB45_10710</name>
</gene>
<comment type="caution">
    <text evidence="1">The sequence shown here is derived from an EMBL/GenBank/DDBJ whole genome shotgun (WGS) entry which is preliminary data.</text>
</comment>
<evidence type="ECO:0000313" key="1">
    <source>
        <dbReference type="EMBL" id="RQW74690.1"/>
    </source>
</evidence>
<dbReference type="AlphaFoldDB" id="A0A3N9UEP1"/>